<dbReference type="PANTHER" id="PTHR37946">
    <property type="entry name" value="SLL1969 PROTEIN"/>
    <property type="match status" value="1"/>
</dbReference>
<accession>A0A395JHI0</accession>
<keyword evidence="1" id="KW-0378">Hydrolase</keyword>
<gene>
    <name evidence="1" type="ORF">DFR28_104297</name>
</gene>
<name>A0A395JHI0_9GAMM</name>
<dbReference type="OrthoDB" id="869379at2"/>
<keyword evidence="2" id="KW-1185">Reference proteome</keyword>
<dbReference type="AlphaFoldDB" id="A0A395JHI0"/>
<dbReference type="Proteomes" id="UP000253083">
    <property type="component" value="Unassembled WGS sequence"/>
</dbReference>
<dbReference type="GO" id="GO:0008374">
    <property type="term" value="F:O-acyltransferase activity"/>
    <property type="evidence" value="ECO:0007669"/>
    <property type="project" value="InterPro"/>
</dbReference>
<dbReference type="Pfam" id="PF02450">
    <property type="entry name" value="LCAT"/>
    <property type="match status" value="1"/>
</dbReference>
<evidence type="ECO:0000313" key="2">
    <source>
        <dbReference type="Proteomes" id="UP000253083"/>
    </source>
</evidence>
<dbReference type="InterPro" id="IPR029058">
    <property type="entry name" value="AB_hydrolase_fold"/>
</dbReference>
<organism evidence="1 2">
    <name type="scientific">Arenicella xantha</name>
    <dbReference type="NCBI Taxonomy" id="644221"/>
    <lineage>
        <taxon>Bacteria</taxon>
        <taxon>Pseudomonadati</taxon>
        <taxon>Pseudomonadota</taxon>
        <taxon>Gammaproteobacteria</taxon>
        <taxon>Arenicellales</taxon>
        <taxon>Arenicellaceae</taxon>
        <taxon>Arenicella</taxon>
    </lineage>
</organism>
<protein>
    <submittedName>
        <fullName evidence="1">Triacylglycerol esterase/lipase EstA (Alpha/beta hydrolase family)</fullName>
    </submittedName>
</protein>
<dbReference type="InParanoid" id="A0A395JHI0"/>
<dbReference type="PANTHER" id="PTHR37946:SF1">
    <property type="entry name" value="SLL1969 PROTEIN"/>
    <property type="match status" value="1"/>
</dbReference>
<reference evidence="1 2" key="1">
    <citation type="submission" date="2018-06" db="EMBL/GenBank/DDBJ databases">
        <title>Genomic Encyclopedia of Type Strains, Phase IV (KMG-IV): sequencing the most valuable type-strain genomes for metagenomic binning, comparative biology and taxonomic classification.</title>
        <authorList>
            <person name="Goeker M."/>
        </authorList>
    </citation>
    <scope>NUCLEOTIDE SEQUENCE [LARGE SCALE GENOMIC DNA]</scope>
    <source>
        <strain evidence="1 2">DSM 24032</strain>
    </source>
</reference>
<proteinExistence type="predicted"/>
<evidence type="ECO:0000313" key="1">
    <source>
        <dbReference type="EMBL" id="RBP49366.1"/>
    </source>
</evidence>
<dbReference type="GO" id="GO:0006629">
    <property type="term" value="P:lipid metabolic process"/>
    <property type="evidence" value="ECO:0007669"/>
    <property type="project" value="InterPro"/>
</dbReference>
<dbReference type="Gene3D" id="3.40.50.1820">
    <property type="entry name" value="alpha/beta hydrolase"/>
    <property type="match status" value="1"/>
</dbReference>
<dbReference type="EMBL" id="QNRT01000004">
    <property type="protein sequence ID" value="RBP49366.1"/>
    <property type="molecule type" value="Genomic_DNA"/>
</dbReference>
<dbReference type="SUPFAM" id="SSF53474">
    <property type="entry name" value="alpha/beta-Hydrolases"/>
    <property type="match status" value="1"/>
</dbReference>
<dbReference type="GO" id="GO:0016787">
    <property type="term" value="F:hydrolase activity"/>
    <property type="evidence" value="ECO:0007669"/>
    <property type="project" value="UniProtKB-KW"/>
</dbReference>
<dbReference type="InterPro" id="IPR003386">
    <property type="entry name" value="LACT/PDAT_acylTrfase"/>
</dbReference>
<comment type="caution">
    <text evidence="1">The sequence shown here is derived from an EMBL/GenBank/DDBJ whole genome shotgun (WGS) entry which is preliminary data.</text>
</comment>
<dbReference type="RefSeq" id="WP_113955225.1">
    <property type="nucleotide sequence ID" value="NZ_QNRT01000004.1"/>
</dbReference>
<sequence>MLNVNSKHKITTRLSLIGVRSIGLIVLLSTQLSACTYLKYSSVQAKYARIQSTDPSQKNLKHMLDRDTFFVIGQTVDADGAYANVATAVAAFSDRFTPNERVDTMFAHGTGRHFGLNLPAGQFVLQVYADVNGDATFDSAEVVGETVIELSLARYPDLVVGQVEIDVGEPRTSNRMDRLPILESEKSQQSLYFPSGTIRQLADPVFDSNMSTLGMYDPASFFEHAPTMFYALEEDEVHKIPVVFVHGIGGSARSFKPIVDRLDRDRYRPWFFYYPSGGDLHQLAGFFYSLFLSGEVIPLDDMPMIVVAHSMGGIVVREALNSYQDKRGENRVELFVSIASPLGGHPSAPSGDGGGALVLPAWRDLNPNSQFIRELYRKPLPSFVNHQLFYAYRNSETLKYGENSDGVVPLSSQLRPEAQQQASQMFGFDNGHVDILSDERMISRLFDEMDKVDGLFSAESMAVLADGGLDVPLADTYSPDTQHLIGYAGKYLVLLVHDRIAPLLQQQDFIQAVQGKVTPTTHVQREFIRFLAEYPEIVDQVLQSHATSNPIEPRTLD</sequence>